<dbReference type="Proteomes" id="UP000813461">
    <property type="component" value="Unassembled WGS sequence"/>
</dbReference>
<evidence type="ECO:0000256" key="3">
    <source>
        <dbReference type="ARBA" id="ARBA00023002"/>
    </source>
</evidence>
<dbReference type="PANTHER" id="PTHR46300">
    <property type="entry name" value="P450, PUTATIVE (EUROFUNG)-RELATED-RELATED"/>
    <property type="match status" value="1"/>
</dbReference>
<dbReference type="Pfam" id="PF00067">
    <property type="entry name" value="p450"/>
    <property type="match status" value="1"/>
</dbReference>
<name>A0A8K0QWQ0_9PLEO</name>
<comment type="cofactor">
    <cofactor evidence="6">
        <name>heme</name>
        <dbReference type="ChEBI" id="CHEBI:30413"/>
    </cofactor>
</comment>
<organism evidence="7 8">
    <name type="scientific">Paraphoma chrysanthemicola</name>
    <dbReference type="NCBI Taxonomy" id="798071"/>
    <lineage>
        <taxon>Eukaryota</taxon>
        <taxon>Fungi</taxon>
        <taxon>Dikarya</taxon>
        <taxon>Ascomycota</taxon>
        <taxon>Pezizomycotina</taxon>
        <taxon>Dothideomycetes</taxon>
        <taxon>Pleosporomycetidae</taxon>
        <taxon>Pleosporales</taxon>
        <taxon>Pleosporineae</taxon>
        <taxon>Phaeosphaeriaceae</taxon>
        <taxon>Paraphoma</taxon>
    </lineage>
</organism>
<keyword evidence="4 6" id="KW-0408">Iron</keyword>
<proteinExistence type="inferred from homology"/>
<gene>
    <name evidence="7" type="ORF">FB567DRAFT_597894</name>
</gene>
<dbReference type="InterPro" id="IPR001128">
    <property type="entry name" value="Cyt_P450"/>
</dbReference>
<comment type="similarity">
    <text evidence="1">Belongs to the cytochrome P450 family.</text>
</comment>
<dbReference type="EMBL" id="JAGMVJ010000023">
    <property type="protein sequence ID" value="KAH7072508.1"/>
    <property type="molecule type" value="Genomic_DNA"/>
</dbReference>
<dbReference type="Gene3D" id="1.10.630.10">
    <property type="entry name" value="Cytochrome P450"/>
    <property type="match status" value="1"/>
</dbReference>
<evidence type="ECO:0000256" key="5">
    <source>
        <dbReference type="ARBA" id="ARBA00023033"/>
    </source>
</evidence>
<dbReference type="InterPro" id="IPR036396">
    <property type="entry name" value="Cyt_P450_sf"/>
</dbReference>
<comment type="caution">
    <text evidence="7">The sequence shown here is derived from an EMBL/GenBank/DDBJ whole genome shotgun (WGS) entry which is preliminary data.</text>
</comment>
<evidence type="ECO:0000313" key="7">
    <source>
        <dbReference type="EMBL" id="KAH7072508.1"/>
    </source>
</evidence>
<feature type="binding site" description="axial binding residue" evidence="6">
    <location>
        <position position="441"/>
    </location>
    <ligand>
        <name>heme</name>
        <dbReference type="ChEBI" id="CHEBI:30413"/>
    </ligand>
    <ligandPart>
        <name>Fe</name>
        <dbReference type="ChEBI" id="CHEBI:18248"/>
    </ligandPart>
</feature>
<dbReference type="GO" id="GO:0016705">
    <property type="term" value="F:oxidoreductase activity, acting on paired donors, with incorporation or reduction of molecular oxygen"/>
    <property type="evidence" value="ECO:0007669"/>
    <property type="project" value="InterPro"/>
</dbReference>
<dbReference type="AlphaFoldDB" id="A0A8K0QWQ0"/>
<reference evidence="7" key="1">
    <citation type="journal article" date="2021" name="Nat. Commun.">
        <title>Genetic determinants of endophytism in the Arabidopsis root mycobiome.</title>
        <authorList>
            <person name="Mesny F."/>
            <person name="Miyauchi S."/>
            <person name="Thiergart T."/>
            <person name="Pickel B."/>
            <person name="Atanasova L."/>
            <person name="Karlsson M."/>
            <person name="Huettel B."/>
            <person name="Barry K.W."/>
            <person name="Haridas S."/>
            <person name="Chen C."/>
            <person name="Bauer D."/>
            <person name="Andreopoulos W."/>
            <person name="Pangilinan J."/>
            <person name="LaButti K."/>
            <person name="Riley R."/>
            <person name="Lipzen A."/>
            <person name="Clum A."/>
            <person name="Drula E."/>
            <person name="Henrissat B."/>
            <person name="Kohler A."/>
            <person name="Grigoriev I.V."/>
            <person name="Martin F.M."/>
            <person name="Hacquard S."/>
        </authorList>
    </citation>
    <scope>NUCLEOTIDE SEQUENCE</scope>
    <source>
        <strain evidence="7">MPI-SDFR-AT-0120</strain>
    </source>
</reference>
<dbReference type="GO" id="GO:0005506">
    <property type="term" value="F:iron ion binding"/>
    <property type="evidence" value="ECO:0007669"/>
    <property type="project" value="InterPro"/>
</dbReference>
<dbReference type="InterPro" id="IPR050364">
    <property type="entry name" value="Cytochrome_P450_fung"/>
</dbReference>
<evidence type="ECO:0000256" key="2">
    <source>
        <dbReference type="ARBA" id="ARBA00022723"/>
    </source>
</evidence>
<accession>A0A8K0QWQ0</accession>
<keyword evidence="2 6" id="KW-0479">Metal-binding</keyword>
<evidence type="ECO:0000256" key="4">
    <source>
        <dbReference type="ARBA" id="ARBA00023004"/>
    </source>
</evidence>
<dbReference type="InterPro" id="IPR002401">
    <property type="entry name" value="Cyt_P450_E_grp-I"/>
</dbReference>
<dbReference type="GO" id="GO:0004497">
    <property type="term" value="F:monooxygenase activity"/>
    <property type="evidence" value="ECO:0007669"/>
    <property type="project" value="UniProtKB-KW"/>
</dbReference>
<dbReference type="PRINTS" id="PR00463">
    <property type="entry name" value="EP450I"/>
</dbReference>
<evidence type="ECO:0000256" key="1">
    <source>
        <dbReference type="ARBA" id="ARBA00010617"/>
    </source>
</evidence>
<keyword evidence="3" id="KW-0560">Oxidoreductase</keyword>
<evidence type="ECO:0000313" key="8">
    <source>
        <dbReference type="Proteomes" id="UP000813461"/>
    </source>
</evidence>
<dbReference type="CDD" id="cd11065">
    <property type="entry name" value="CYP64-like"/>
    <property type="match status" value="1"/>
</dbReference>
<evidence type="ECO:0000256" key="6">
    <source>
        <dbReference type="PIRSR" id="PIRSR602401-1"/>
    </source>
</evidence>
<dbReference type="OrthoDB" id="1103324at2759"/>
<keyword evidence="5" id="KW-0503">Monooxygenase</keyword>
<dbReference type="GO" id="GO:0020037">
    <property type="term" value="F:heme binding"/>
    <property type="evidence" value="ECO:0007669"/>
    <property type="project" value="InterPro"/>
</dbReference>
<dbReference type="SUPFAM" id="SSF48264">
    <property type="entry name" value="Cytochrome P450"/>
    <property type="match status" value="1"/>
</dbReference>
<keyword evidence="8" id="KW-1185">Reference proteome</keyword>
<protein>
    <submittedName>
        <fullName evidence="7">Cytochrome P450 oxidoreductase</fullName>
    </submittedName>
</protein>
<dbReference type="PANTHER" id="PTHR46300:SF2">
    <property type="entry name" value="CYTOCHROME P450 MONOOXYGENASE ALNH-RELATED"/>
    <property type="match status" value="1"/>
</dbReference>
<keyword evidence="6" id="KW-0349">Heme</keyword>
<sequence length="524" mass="59793">MYNVLLIGALAAIVLTVRVLQIGKRDQRLPPGPPTTPIFGNALQLPPTGMYKVWRDWAAQYGSVFSLKIGPSTLIVLCDRKAIHKLLVEQGAKYSSRKQHYITNLITGGVAISMSEDNRNWREQRKVISHALSPKQLDEKHYKVQEAEATVLMNNLLNDPANFYQEIRRYTSSVITSLVFGYRSDTYDTFWCREPYENLERFAHLMEPGAVPPVDEFPFLQYIPSFLAPWKRRAAAVKDEQFGYWTQARSRLEKRRLDGTRRNCIGDMLLDEWEKSGWPMSSEAFTWVLGEFVAAGSDTTASQLQTLILALAKNPHVQKKAQVEIDAVCGSTRAPTWSDLSQLPYINAIVKEGMRWRPVAVTGLPHAAKEDGFYEDMLIPKDSMIFVPVWALHHTEELYKDHDAFNPDRYLDHPKLANDYAGSPDFDNRDHYGYGAGRRICPGIHLAERNMWRIIAKLIWAFDFKEPQDPKTGEVIPIDQDAYTTGHLVAPRPFSVQIIQRSKAHISIIKEEQAEALAFLEQYN</sequence>
<dbReference type="PRINTS" id="PR00385">
    <property type="entry name" value="P450"/>
</dbReference>